<feature type="compositionally biased region" description="Low complexity" evidence="1">
    <location>
        <begin position="651"/>
        <end position="675"/>
    </location>
</feature>
<feature type="region of interest" description="Disordered" evidence="1">
    <location>
        <begin position="893"/>
        <end position="981"/>
    </location>
</feature>
<feature type="compositionally biased region" description="Acidic residues" evidence="1">
    <location>
        <begin position="17"/>
        <end position="38"/>
    </location>
</feature>
<dbReference type="Proteomes" id="UP001148786">
    <property type="component" value="Unassembled WGS sequence"/>
</dbReference>
<proteinExistence type="predicted"/>
<feature type="compositionally biased region" description="Pro residues" evidence="1">
    <location>
        <begin position="42"/>
        <end position="52"/>
    </location>
</feature>
<organism evidence="3 4">
    <name type="scientific">Agrocybe chaxingu</name>
    <dbReference type="NCBI Taxonomy" id="84603"/>
    <lineage>
        <taxon>Eukaryota</taxon>
        <taxon>Fungi</taxon>
        <taxon>Dikarya</taxon>
        <taxon>Basidiomycota</taxon>
        <taxon>Agaricomycotina</taxon>
        <taxon>Agaricomycetes</taxon>
        <taxon>Agaricomycetidae</taxon>
        <taxon>Agaricales</taxon>
        <taxon>Agaricineae</taxon>
        <taxon>Strophariaceae</taxon>
        <taxon>Agrocybe</taxon>
    </lineage>
</organism>
<comment type="caution">
    <text evidence="3">The sequence shown here is derived from an EMBL/GenBank/DDBJ whole genome shotgun (WGS) entry which is preliminary data.</text>
</comment>
<evidence type="ECO:0000313" key="3">
    <source>
        <dbReference type="EMBL" id="KAJ3509960.1"/>
    </source>
</evidence>
<dbReference type="Pfam" id="PF03235">
    <property type="entry name" value="GmrSD_N"/>
    <property type="match status" value="1"/>
</dbReference>
<protein>
    <recommendedName>
        <fullName evidence="2">GmrSD restriction endonucleases N-terminal domain-containing protein</fullName>
    </recommendedName>
</protein>
<gene>
    <name evidence="3" type="ORF">NLJ89_g4940</name>
</gene>
<dbReference type="AlphaFoldDB" id="A0A9W8K1L2"/>
<feature type="region of interest" description="Disordered" evidence="1">
    <location>
        <begin position="63"/>
        <end position="82"/>
    </location>
</feature>
<feature type="compositionally biased region" description="Low complexity" evidence="1">
    <location>
        <begin position="592"/>
        <end position="602"/>
    </location>
</feature>
<feature type="compositionally biased region" description="Pro residues" evidence="1">
    <location>
        <begin position="617"/>
        <end position="630"/>
    </location>
</feature>
<keyword evidence="4" id="KW-1185">Reference proteome</keyword>
<feature type="compositionally biased region" description="Low complexity" evidence="1">
    <location>
        <begin position="531"/>
        <end position="566"/>
    </location>
</feature>
<name>A0A9W8K1L2_9AGAR</name>
<feature type="compositionally biased region" description="Polar residues" evidence="1">
    <location>
        <begin position="605"/>
        <end position="616"/>
    </location>
</feature>
<feature type="compositionally biased region" description="Low complexity" evidence="1">
    <location>
        <begin position="895"/>
        <end position="904"/>
    </location>
</feature>
<accession>A0A9W8K1L2</accession>
<dbReference type="PANTHER" id="PTHR39639">
    <property type="entry name" value="CHROMOSOME 16, WHOLE GENOME SHOTGUN SEQUENCE"/>
    <property type="match status" value="1"/>
</dbReference>
<feature type="compositionally biased region" description="Low complexity" evidence="1">
    <location>
        <begin position="911"/>
        <end position="935"/>
    </location>
</feature>
<feature type="region of interest" description="Disordered" evidence="1">
    <location>
        <begin position="17"/>
        <end position="52"/>
    </location>
</feature>
<feature type="domain" description="GmrSD restriction endonucleases N-terminal" evidence="2">
    <location>
        <begin position="108"/>
        <end position="234"/>
    </location>
</feature>
<dbReference type="EMBL" id="JANKHO010000434">
    <property type="protein sequence ID" value="KAJ3509960.1"/>
    <property type="molecule type" value="Genomic_DNA"/>
</dbReference>
<evidence type="ECO:0000259" key="2">
    <source>
        <dbReference type="Pfam" id="PF03235"/>
    </source>
</evidence>
<dbReference type="PANTHER" id="PTHR39639:SF1">
    <property type="entry name" value="DUF262 DOMAIN-CONTAINING PROTEIN"/>
    <property type="match status" value="1"/>
</dbReference>
<evidence type="ECO:0000256" key="1">
    <source>
        <dbReference type="SAM" id="MobiDB-lite"/>
    </source>
</evidence>
<sequence>MLVLETTWNLDDIADDSEWTNLDSDEGEQEELEQEVEGIETPQPPVPQPAPLPHLSLLSRVHGHAAKPTRGSTQAATKKSLERRETMITGPILNPARQTTFAVETLVKLCNEGTIDLDPEYQRSVVWNADKQSALIESVYRNMHVPQLLFRVIRSDDGSETRVCIDGKQRLTSFKRFLNNEIPCKDSHSGKSFWVDKDPTGKRRTLVPPQMKRLFELKQVSCMEYDDVTPENERELFQRVQLGVSLSPADRLPAINGVYAGLVRTLRNRVNTTKGFEGYLAWGRERGRDFQALAQIVHLILYGQTKRAEPTSSRLENLLRTITEGLTAAQKASEKVMDIYCRIAQHPVLGVPLRKDLSPLEFVMSAYLIQLHRKKLSDTQLSDAITHMRADAKQNLTDFKFNTKNFKHIMSFLQKRIPKLIPNLNVDPNDPKPANDVKYQRIEVEVDQFKCLDSTEATEPSKPGNKVPAKRKKEEEEEDTDADDESDYTVPVPKKKRALTRKVESQTPSLETKEEPKPKSRLNPRAPGSAKTTVKKNPVTTKIQPQSAAPVASTSTTKSAPSATGKKSARAGPDAGAKQKPDTQTATPTVRPSPSARSLSRAGYTATNRDSSNSCAPTPPPASNVPPPTTPSSMAAWPPLPGRGLSAYPPRTSFSTTTQAPTSTSTPTNNRTDTACTVMNSNVPQLSVVQRPAATSSPSSGLSAAQDRLAPLRNAKALANINHVFNAGAVAPASASSAASTCTKLPTFKKMSFTDAQPAADPDDAWSATWGALYSTAPTTTVVGQQRQQLTPRKSAPPTTMPMVSAQVLVPHGGISASTNVGIGPASVRTCPLVTPASTPSPTLRSQVPQWGLRQPGGPVGSQPPLPRTPAAVQPFAIRDPRLAHAHVNRIDYQPTPSSSMTAAAPPPAAQPASSLATLPAARAAGSSSTSAFSTLPPPAAPNNQTNLAGSAGRKRVRTDKEPADDEGQTGAAKRPQSFFP</sequence>
<dbReference type="OrthoDB" id="5419821at2759"/>
<dbReference type="InterPro" id="IPR004919">
    <property type="entry name" value="GmrSD_N"/>
</dbReference>
<reference evidence="3" key="1">
    <citation type="submission" date="2022-07" db="EMBL/GenBank/DDBJ databases">
        <title>Genome Sequence of Agrocybe chaxingu.</title>
        <authorList>
            <person name="Buettner E."/>
        </authorList>
    </citation>
    <scope>NUCLEOTIDE SEQUENCE</scope>
    <source>
        <strain evidence="3">MP-N11</strain>
    </source>
</reference>
<evidence type="ECO:0000313" key="4">
    <source>
        <dbReference type="Proteomes" id="UP001148786"/>
    </source>
</evidence>
<feature type="compositionally biased region" description="Acidic residues" evidence="1">
    <location>
        <begin position="475"/>
        <end position="487"/>
    </location>
</feature>
<feature type="region of interest" description="Disordered" evidence="1">
    <location>
        <begin position="451"/>
        <end position="675"/>
    </location>
</feature>